<reference evidence="1" key="1">
    <citation type="submission" date="2023-01" db="EMBL/GenBank/DDBJ databases">
        <title>Genome assembly of the deep-sea coral Lophelia pertusa.</title>
        <authorList>
            <person name="Herrera S."/>
            <person name="Cordes E."/>
        </authorList>
    </citation>
    <scope>NUCLEOTIDE SEQUENCE</scope>
    <source>
        <strain evidence="1">USNM1676648</strain>
        <tissue evidence="1">Polyp</tissue>
    </source>
</reference>
<name>A0A9X0CXV1_9CNID</name>
<evidence type="ECO:0000313" key="1">
    <source>
        <dbReference type="EMBL" id="KAJ7379545.1"/>
    </source>
</evidence>
<dbReference type="PANTHER" id="PTHR13000:SF0">
    <property type="entry name" value="NUCLEOPORIN P54"/>
    <property type="match status" value="1"/>
</dbReference>
<dbReference type="OrthoDB" id="6162375at2759"/>
<dbReference type="AlphaFoldDB" id="A0A9X0CXV1"/>
<dbReference type="Proteomes" id="UP001163046">
    <property type="component" value="Unassembled WGS sequence"/>
</dbReference>
<dbReference type="PANTHER" id="PTHR13000">
    <property type="entry name" value="NUCLEOPORIN P54"/>
    <property type="match status" value="1"/>
</dbReference>
<protein>
    <submittedName>
        <fullName evidence="1">Nuclear pore complex protein Nup54</fullName>
    </submittedName>
</protein>
<dbReference type="GO" id="GO:0006999">
    <property type="term" value="P:nuclear pore organization"/>
    <property type="evidence" value="ECO:0007669"/>
    <property type="project" value="TreeGrafter"/>
</dbReference>
<dbReference type="GO" id="GO:0006607">
    <property type="term" value="P:NLS-bearing protein import into nucleus"/>
    <property type="evidence" value="ECO:0007669"/>
    <property type="project" value="TreeGrafter"/>
</dbReference>
<dbReference type="GO" id="GO:0017056">
    <property type="term" value="F:structural constituent of nuclear pore"/>
    <property type="evidence" value="ECO:0007669"/>
    <property type="project" value="TreeGrafter"/>
</dbReference>
<accession>A0A9X0CXV1</accession>
<dbReference type="EMBL" id="MU826357">
    <property type="protein sequence ID" value="KAJ7379545.1"/>
    <property type="molecule type" value="Genomic_DNA"/>
</dbReference>
<proteinExistence type="predicted"/>
<dbReference type="GO" id="GO:0036228">
    <property type="term" value="P:protein localization to nuclear inner membrane"/>
    <property type="evidence" value="ECO:0007669"/>
    <property type="project" value="TreeGrafter"/>
</dbReference>
<comment type="caution">
    <text evidence="1">The sequence shown here is derived from an EMBL/GenBank/DDBJ whole genome shotgun (WGS) entry which is preliminary data.</text>
</comment>
<evidence type="ECO:0000313" key="2">
    <source>
        <dbReference type="Proteomes" id="UP001163046"/>
    </source>
</evidence>
<dbReference type="GO" id="GO:0044613">
    <property type="term" value="C:nuclear pore central transport channel"/>
    <property type="evidence" value="ECO:0007669"/>
    <property type="project" value="TreeGrafter"/>
</dbReference>
<sequence>MVMSLFGTPSQPSTGGGFTFGTPSSTGTGFGAFGTSQNTPNKLFGTTSFGTSFGAATTTASCPGSVFGFGAKTTASSSFGFGTATTSTAPSLGGGLATGFGITQGLQGSSAFGQQPTTAGLFSQQNTQSAPGQQVPPLALLTAALSQPQIHGDERDGIIAKLNQLQAYWGTGKGFYNQQGAVDFTPQNPFCRFKVVGYSRLPVASNEDGHLSLEIKKKESEVRVLQQGLVDALHKCLGSKPTLMVCIGGIKPLPDDRYF</sequence>
<keyword evidence="2" id="KW-1185">Reference proteome</keyword>
<organism evidence="1 2">
    <name type="scientific">Desmophyllum pertusum</name>
    <dbReference type="NCBI Taxonomy" id="174260"/>
    <lineage>
        <taxon>Eukaryota</taxon>
        <taxon>Metazoa</taxon>
        <taxon>Cnidaria</taxon>
        <taxon>Anthozoa</taxon>
        <taxon>Hexacorallia</taxon>
        <taxon>Scleractinia</taxon>
        <taxon>Caryophylliina</taxon>
        <taxon>Caryophylliidae</taxon>
        <taxon>Desmophyllum</taxon>
    </lineage>
</organism>
<gene>
    <name evidence="1" type="primary">NUP54</name>
    <name evidence="1" type="ORF">OS493_015340</name>
</gene>
<dbReference type="InterPro" id="IPR024864">
    <property type="entry name" value="Nup54/Nup57/Nup44"/>
</dbReference>